<reference evidence="5 6" key="1">
    <citation type="submission" date="2023-08" db="EMBL/GenBank/DDBJ databases">
        <title>Black Yeasts Isolated from many extreme environments.</title>
        <authorList>
            <person name="Coleine C."/>
            <person name="Stajich J.E."/>
            <person name="Selbmann L."/>
        </authorList>
    </citation>
    <scope>NUCLEOTIDE SEQUENCE [LARGE SCALE GENOMIC DNA]</scope>
    <source>
        <strain evidence="5 6">CCFEE 5935</strain>
    </source>
</reference>
<dbReference type="CDD" id="cd02987">
    <property type="entry name" value="Phd_like_Phd"/>
    <property type="match status" value="1"/>
</dbReference>
<dbReference type="Gene3D" id="3.40.30.10">
    <property type="entry name" value="Glutaredoxin"/>
    <property type="match status" value="1"/>
</dbReference>
<evidence type="ECO:0000313" key="5">
    <source>
        <dbReference type="EMBL" id="KAK5167583.1"/>
    </source>
</evidence>
<feature type="compositionally biased region" description="Basic and acidic residues" evidence="3">
    <location>
        <begin position="1"/>
        <end position="23"/>
    </location>
</feature>
<dbReference type="InterPro" id="IPR024253">
    <property type="entry name" value="Phosducin_thioredoxin-like_dom"/>
</dbReference>
<dbReference type="GeneID" id="89928618"/>
<protein>
    <recommendedName>
        <fullName evidence="4">Phosducin domain-containing protein</fullName>
    </recommendedName>
</protein>
<dbReference type="InterPro" id="IPR023196">
    <property type="entry name" value="Phosducin_N_dom_sf"/>
</dbReference>
<dbReference type="PANTHER" id="PTHR46052">
    <property type="entry name" value="PHOSDUCIN-LIKE PROTEIN"/>
    <property type="match status" value="1"/>
</dbReference>
<name>A0AAV9P504_9PEZI</name>
<feature type="compositionally biased region" description="Basic and acidic residues" evidence="3">
    <location>
        <begin position="141"/>
        <end position="151"/>
    </location>
</feature>
<feature type="region of interest" description="Disordered" evidence="3">
    <location>
        <begin position="1"/>
        <end position="167"/>
    </location>
</feature>
<comment type="similarity">
    <text evidence="1">Belongs to the phosducin family.</text>
</comment>
<proteinExistence type="inferred from homology"/>
<keyword evidence="6" id="KW-1185">Reference proteome</keyword>
<feature type="domain" description="Phosducin" evidence="4">
    <location>
        <begin position="72"/>
        <end position="283"/>
    </location>
</feature>
<dbReference type="RefSeq" id="XP_064657289.1">
    <property type="nucleotide sequence ID" value="XM_064804519.1"/>
</dbReference>
<dbReference type="AlphaFoldDB" id="A0AAV9P504"/>
<dbReference type="InterPro" id="IPR051499">
    <property type="entry name" value="Phosducin-like_reg"/>
</dbReference>
<dbReference type="Gene3D" id="1.10.168.10">
    <property type="entry name" value="Phosducin, domain 2"/>
    <property type="match status" value="1"/>
</dbReference>
<dbReference type="SUPFAM" id="SSF52833">
    <property type="entry name" value="Thioredoxin-like"/>
    <property type="match status" value="1"/>
</dbReference>
<feature type="compositionally biased region" description="Polar residues" evidence="3">
    <location>
        <begin position="98"/>
        <end position="117"/>
    </location>
</feature>
<dbReference type="Pfam" id="PF02114">
    <property type="entry name" value="Phosducin"/>
    <property type="match status" value="1"/>
</dbReference>
<gene>
    <name evidence="5" type="ORF">LTR77_007282</name>
</gene>
<comment type="caution">
    <text evidence="5">The sequence shown here is derived from an EMBL/GenBank/DDBJ whole genome shotgun (WGS) entry which is preliminary data.</text>
</comment>
<dbReference type="InterPro" id="IPR036249">
    <property type="entry name" value="Thioredoxin-like_sf"/>
</dbReference>
<feature type="compositionally biased region" description="Acidic residues" evidence="3">
    <location>
        <begin position="126"/>
        <end position="140"/>
    </location>
</feature>
<feature type="compositionally biased region" description="Polar residues" evidence="3">
    <location>
        <begin position="58"/>
        <end position="72"/>
    </location>
</feature>
<dbReference type="PANTHER" id="PTHR46052:SF1">
    <property type="entry name" value="PHOSDUCIN-LIKE PROTEIN"/>
    <property type="match status" value="1"/>
</dbReference>
<dbReference type="EMBL" id="JAVRRT010000011">
    <property type="protein sequence ID" value="KAK5167583.1"/>
    <property type="molecule type" value="Genomic_DNA"/>
</dbReference>
<organism evidence="5 6">
    <name type="scientific">Saxophila tyrrhenica</name>
    <dbReference type="NCBI Taxonomy" id="1690608"/>
    <lineage>
        <taxon>Eukaryota</taxon>
        <taxon>Fungi</taxon>
        <taxon>Dikarya</taxon>
        <taxon>Ascomycota</taxon>
        <taxon>Pezizomycotina</taxon>
        <taxon>Dothideomycetes</taxon>
        <taxon>Dothideomycetidae</taxon>
        <taxon>Mycosphaerellales</taxon>
        <taxon>Extremaceae</taxon>
        <taxon>Saxophila</taxon>
    </lineage>
</organism>
<evidence type="ECO:0000256" key="2">
    <source>
        <dbReference type="ARBA" id="ARBA00022553"/>
    </source>
</evidence>
<evidence type="ECO:0000256" key="3">
    <source>
        <dbReference type="SAM" id="MobiDB-lite"/>
    </source>
</evidence>
<sequence length="295" mass="33310">MSAAQHEFDDLMRSKERRSTHPEDVEDEDDARSFLNLSDDENDTPAASFDETPPPRPSTSLARSTIPTTRYEANTGPKGVIADAQHFRDSRRSKRISLRSNSNLQAQIQTQRSSNPAVLSEKLAESDEELEEDDEDDDEFMREWRQSRLREMQSGTPRESKTMGREKSSRRLWGGLATVDGNGFLDAVEGSPEGTVVVVYIYDDYSHVSTSIEDCIRSIAQRHLDVRFVKLHFEDAEMEPAGVPALLAYRDGDKFAGLVPIIQEIPDDADLSARTLEMVLQRYVWTSPGLEEEGR</sequence>
<accession>A0AAV9P504</accession>
<keyword evidence="2" id="KW-0597">Phosphoprotein</keyword>
<dbReference type="Proteomes" id="UP001337655">
    <property type="component" value="Unassembled WGS sequence"/>
</dbReference>
<feature type="compositionally biased region" description="Basic and acidic residues" evidence="3">
    <location>
        <begin position="158"/>
        <end position="167"/>
    </location>
</feature>
<dbReference type="GO" id="GO:0008277">
    <property type="term" value="P:regulation of G protein-coupled receptor signaling pathway"/>
    <property type="evidence" value="ECO:0007669"/>
    <property type="project" value="InterPro"/>
</dbReference>
<dbReference type="InterPro" id="IPR001200">
    <property type="entry name" value="Phosducin"/>
</dbReference>
<evidence type="ECO:0000313" key="6">
    <source>
        <dbReference type="Proteomes" id="UP001337655"/>
    </source>
</evidence>
<evidence type="ECO:0000259" key="4">
    <source>
        <dbReference type="Pfam" id="PF02114"/>
    </source>
</evidence>
<evidence type="ECO:0000256" key="1">
    <source>
        <dbReference type="ARBA" id="ARBA00009686"/>
    </source>
</evidence>